<feature type="signal peptide" evidence="2">
    <location>
        <begin position="1"/>
        <end position="24"/>
    </location>
</feature>
<evidence type="ECO:0000313" key="4">
    <source>
        <dbReference type="Proteomes" id="UP000324738"/>
    </source>
</evidence>
<dbReference type="OrthoDB" id="8253647at2"/>
<dbReference type="EMBL" id="VTWH01000002">
    <property type="protein sequence ID" value="KAA0970378.1"/>
    <property type="molecule type" value="Genomic_DNA"/>
</dbReference>
<comment type="caution">
    <text evidence="3">The sequence shown here is derived from an EMBL/GenBank/DDBJ whole genome shotgun (WGS) entry which is preliminary data.</text>
</comment>
<name>A0A5B0DVJ8_9HYPH</name>
<keyword evidence="4" id="KW-1185">Reference proteome</keyword>
<organism evidence="3 4">
    <name type="scientific">Aureimonas fodinaquatilis</name>
    <dbReference type="NCBI Taxonomy" id="2565783"/>
    <lineage>
        <taxon>Bacteria</taxon>
        <taxon>Pseudomonadati</taxon>
        <taxon>Pseudomonadota</taxon>
        <taxon>Alphaproteobacteria</taxon>
        <taxon>Hyphomicrobiales</taxon>
        <taxon>Aurantimonadaceae</taxon>
        <taxon>Aureimonas</taxon>
    </lineage>
</organism>
<protein>
    <submittedName>
        <fullName evidence="3">Uncharacterized protein</fullName>
    </submittedName>
</protein>
<dbReference type="Proteomes" id="UP000324738">
    <property type="component" value="Unassembled WGS sequence"/>
</dbReference>
<sequence length="100" mass="10606">MRKYLKALTVAASLAISSFGSAHAETVGVAWLEADGTIVLQLRAESSNGIVGESVVKYAPDDSCYRVLKQHIGKIPENGTVSVRPFSTEPEDVDPLGCAD</sequence>
<gene>
    <name evidence="3" type="ORF">FPY71_07615</name>
</gene>
<reference evidence="3 4" key="1">
    <citation type="submission" date="2019-08" db="EMBL/GenBank/DDBJ databases">
        <title>Aureimonas fodiniaquatilis sp. nov., isolated from a coal mine wastewater.</title>
        <authorList>
            <person name="Kim W."/>
        </authorList>
    </citation>
    <scope>NUCLEOTIDE SEQUENCE [LARGE SCALE GENOMIC DNA]</scope>
    <source>
        <strain evidence="3 4">CAU 1482</strain>
    </source>
</reference>
<dbReference type="RefSeq" id="WP_149299299.1">
    <property type="nucleotide sequence ID" value="NZ_VTWH01000002.1"/>
</dbReference>
<feature type="region of interest" description="Disordered" evidence="1">
    <location>
        <begin position="79"/>
        <end position="100"/>
    </location>
</feature>
<keyword evidence="2" id="KW-0732">Signal</keyword>
<evidence type="ECO:0000313" key="3">
    <source>
        <dbReference type="EMBL" id="KAA0970378.1"/>
    </source>
</evidence>
<feature type="chain" id="PRO_5022700901" evidence="2">
    <location>
        <begin position="25"/>
        <end position="100"/>
    </location>
</feature>
<evidence type="ECO:0000256" key="2">
    <source>
        <dbReference type="SAM" id="SignalP"/>
    </source>
</evidence>
<evidence type="ECO:0000256" key="1">
    <source>
        <dbReference type="SAM" id="MobiDB-lite"/>
    </source>
</evidence>
<proteinExistence type="predicted"/>
<accession>A0A5B0DVJ8</accession>
<dbReference type="AlphaFoldDB" id="A0A5B0DVJ8"/>